<dbReference type="Gene3D" id="3.40.50.2000">
    <property type="entry name" value="Glycogen Phosphorylase B"/>
    <property type="match status" value="3"/>
</dbReference>
<feature type="domain" description="Glycosyl transferase 1" evidence="4">
    <location>
        <begin position="3"/>
        <end position="188"/>
    </location>
</feature>
<dbReference type="Proteomes" id="UP000197058">
    <property type="component" value="Chromosome"/>
</dbReference>
<evidence type="ECO:0000259" key="3">
    <source>
        <dbReference type="Pfam" id="PF00534"/>
    </source>
</evidence>
<organism evidence="5 6">
    <name type="scientific">Mammaliicoccus sciuri</name>
    <name type="common">Staphylococcus sciuri</name>
    <dbReference type="NCBI Taxonomy" id="1296"/>
    <lineage>
        <taxon>Bacteria</taxon>
        <taxon>Bacillati</taxon>
        <taxon>Bacillota</taxon>
        <taxon>Bacilli</taxon>
        <taxon>Bacillales</taxon>
        <taxon>Staphylococcaceae</taxon>
        <taxon>Mammaliicoccus</taxon>
    </lineage>
</organism>
<protein>
    <submittedName>
        <fullName evidence="5">Glycosyl transferase family 1</fullName>
    </submittedName>
</protein>
<dbReference type="PANTHER" id="PTHR12526">
    <property type="entry name" value="GLYCOSYLTRANSFERASE"/>
    <property type="match status" value="1"/>
</dbReference>
<proteinExistence type="predicted"/>
<evidence type="ECO:0000256" key="2">
    <source>
        <dbReference type="ARBA" id="ARBA00022679"/>
    </source>
</evidence>
<keyword evidence="1" id="KW-0328">Glycosyltransferase</keyword>
<dbReference type="KEGG" id="sscu:CEP64_10590"/>
<dbReference type="InterPro" id="IPR001296">
    <property type="entry name" value="Glyco_trans_1"/>
</dbReference>
<dbReference type="InterPro" id="IPR015397">
    <property type="entry name" value="Glyco_trans_A_1"/>
</dbReference>
<dbReference type="SUPFAM" id="SSF53756">
    <property type="entry name" value="UDP-Glycosyltransferase/glycogen phosphorylase"/>
    <property type="match status" value="1"/>
</dbReference>
<feature type="domain" description="Glycosyl transferase family 1" evidence="3">
    <location>
        <begin position="313"/>
        <end position="466"/>
    </location>
</feature>
<gene>
    <name evidence="5" type="ORF">CEP64_10590</name>
</gene>
<name>A0AAI8DJ58_MAMSC</name>
<sequence length="495" mass="58555">MIYTVTSTLPEIHGGRTKSLLERIKLYSKELNIRQTILTTNYNPHYENIYNKFINKNILNEDTVILNLYDWLSGFKLLNNKNIKKAYDIKQQIKIKDYNYKEDFDKNCVRYYDNNTGRYILYRQFYSNSEIIKFEDYFTEGIKHKVERWEYNSSGILHKITNYSSKFNKKLAEYFYDLEGNIYCKKYYEDSLTNKLDCIFTYKEGVIFKTFQSEKNMFKYFFDSILKKGDIVFNDARLLDRPLLDCKAAIKPILVFHSSHHIEGEEKKSYKYCLENSNKVAKYYLLTEDQQKDIQIEFDINSDKFAVIPHFIKKSKEESIKKDQFVYVGRFNEEKQLSHIIKSFKKFNEFGYKTKLVLYGGTDVNEKNIIQSLVQEYNLEDFVEIHEFTSNPELAFRESLASLLTSRFEGFALTLMESINEGCPAISYDIKYGPSEIILHGENGYLIEADNIEEFAKAMVRIKEKPLKNVINKKELSYESAVINLDNLIKDVEKI</sequence>
<dbReference type="EMBL" id="CP022046">
    <property type="protein sequence ID" value="ASE35026.1"/>
    <property type="molecule type" value="Genomic_DNA"/>
</dbReference>
<dbReference type="AlphaFoldDB" id="A0AAI8DJ58"/>
<dbReference type="Pfam" id="PF00534">
    <property type="entry name" value="Glycos_transf_1"/>
    <property type="match status" value="1"/>
</dbReference>
<keyword evidence="2 5" id="KW-0808">Transferase</keyword>
<evidence type="ECO:0000256" key="1">
    <source>
        <dbReference type="ARBA" id="ARBA00022676"/>
    </source>
</evidence>
<evidence type="ECO:0000313" key="5">
    <source>
        <dbReference type="EMBL" id="ASE35026.1"/>
    </source>
</evidence>
<dbReference type="RefSeq" id="WP_084755264.1">
    <property type="nucleotide sequence ID" value="NZ_CP022046.2"/>
</dbReference>
<evidence type="ECO:0000313" key="6">
    <source>
        <dbReference type="Proteomes" id="UP000197058"/>
    </source>
</evidence>
<dbReference type="Pfam" id="PF09318">
    <property type="entry name" value="Glyco_trans_A_1"/>
    <property type="match status" value="1"/>
</dbReference>
<accession>A0AAI8DJ58</accession>
<dbReference type="PANTHER" id="PTHR12526:SF629">
    <property type="entry name" value="TEICHURONIC ACID BIOSYNTHESIS GLYCOSYLTRANSFERASE TUAH-RELATED"/>
    <property type="match status" value="1"/>
</dbReference>
<dbReference type="GO" id="GO:0016757">
    <property type="term" value="F:glycosyltransferase activity"/>
    <property type="evidence" value="ECO:0007669"/>
    <property type="project" value="UniProtKB-KW"/>
</dbReference>
<evidence type="ECO:0000259" key="4">
    <source>
        <dbReference type="Pfam" id="PF09318"/>
    </source>
</evidence>
<reference evidence="6" key="1">
    <citation type="submission" date="2017-06" db="EMBL/GenBank/DDBJ databases">
        <title>FDA dAtabase for Regulatory Grade micrObial Sequences (FDA-ARGOS): Supporting development and validation of Infectious Disease Dx tests.</title>
        <authorList>
            <person name="Campos J."/>
            <person name="Goldberg B."/>
            <person name="Tallon L."/>
            <person name="Sadzewicz L."/>
            <person name="Sengamalay N."/>
            <person name="Ott S."/>
            <person name="Godinez A."/>
            <person name="Nagaraj S."/>
            <person name="Vavikolanu K."/>
            <person name="Vyas G."/>
            <person name="Nadendla S."/>
            <person name="Aluvathingal J."/>
            <person name="Geyer C."/>
            <person name="Nandy P."/>
            <person name="Hobson J."/>
            <person name="Sichtig H."/>
        </authorList>
    </citation>
    <scope>NUCLEOTIDE SEQUENCE [LARGE SCALE GENOMIC DNA]</scope>
    <source>
        <strain evidence="6">FDAARGOS_285</strain>
    </source>
</reference>